<dbReference type="OMA" id="TISRWLE"/>
<reference evidence="15" key="2">
    <citation type="submission" date="2021-01" db="UniProtKB">
        <authorList>
            <consortium name="EnsemblMetazoa"/>
        </authorList>
    </citation>
    <scope>IDENTIFICATION</scope>
</reference>
<dbReference type="EC" id="3.1.1.93" evidence="6"/>
<evidence type="ECO:0000256" key="10">
    <source>
        <dbReference type="ARBA" id="ARBA00042704"/>
    </source>
</evidence>
<sequence length="284" mass="32121">MSAPLCFFRVRCCLRMFCLSPKLSNTRLQVHQRFMMTDDRESLEHLHRTHASSIAFRQTPGKDPGVVFLPGYMSNMTGGKAVALEAYCRRRGHAFVRFDYQGLGESIGEMRKGEKLFDIWKSDALAVLDELTVGPQILVGSSMGGAIMLLLALERPERIHSLLGVATAVQFDRPLSYTEQKRGHVHEARGSAPGDSTHTTPHNFVDKHYTRCLSQNPMPVKQPIRLIHGMKDDTVPFRTSVDLAERLESKNVEVILRKEGGHRMSEPEDIRLLLDCLEELLKIR</sequence>
<dbReference type="GO" id="GO:0102390">
    <property type="term" value="F:mycophenolic acid acyl-glucuronide esterase activity"/>
    <property type="evidence" value="ECO:0007669"/>
    <property type="project" value="UniProtKB-EC"/>
</dbReference>
<dbReference type="Pfam" id="PF00561">
    <property type="entry name" value="Abhydrolase_1"/>
    <property type="match status" value="1"/>
</dbReference>
<dbReference type="SUPFAM" id="SSF53474">
    <property type="entry name" value="alpha/beta-Hydrolases"/>
    <property type="match status" value="1"/>
</dbReference>
<dbReference type="GO" id="GO:0005739">
    <property type="term" value="C:mitochondrion"/>
    <property type="evidence" value="ECO:0000318"/>
    <property type="project" value="GO_Central"/>
</dbReference>
<dbReference type="InterPro" id="IPR029058">
    <property type="entry name" value="AB_hydrolase_fold"/>
</dbReference>
<dbReference type="FunCoup" id="A0A7M7RAB9">
    <property type="interactions" value="143"/>
</dbReference>
<evidence type="ECO:0000256" key="4">
    <source>
        <dbReference type="ARBA" id="ARBA00022946"/>
    </source>
</evidence>
<dbReference type="GO" id="GO:0004553">
    <property type="term" value="F:hydrolase activity, hydrolyzing O-glycosyl compounds"/>
    <property type="evidence" value="ECO:0000318"/>
    <property type="project" value="GO_Central"/>
</dbReference>
<dbReference type="InParanoid" id="A0A7M7RAB9"/>
<proteinExistence type="predicted"/>
<dbReference type="Gene3D" id="3.40.50.1820">
    <property type="entry name" value="alpha/beta hydrolase"/>
    <property type="match status" value="1"/>
</dbReference>
<comment type="function">
    <text evidence="11">Acts as an acyl-protein thioesterase that hydrolyzes fatty acids from acylated residues in proteins. Regulates the mitochondrial S-depalmitoylation of the nucleophilic active site residue of peroxiredoxin-5/PRDX5, a key antioxidant protein, therefore modulating mitochondrial antioxidant ability. Also catalyzes the deglucuronidation of mycophenolic acid acyl-glucuronide, an active metabolite of the immunosuppressant drug mycophenolate.</text>
</comment>
<comment type="catalytic activity">
    <reaction evidence="13">
        <text>mycophenolic acid O-acyl-beta-D-glucuronide + H2O = mycophenolate + D-glucuronate + H(+)</text>
        <dbReference type="Rhea" id="RHEA:34179"/>
        <dbReference type="ChEBI" id="CHEBI:15377"/>
        <dbReference type="ChEBI" id="CHEBI:15378"/>
        <dbReference type="ChEBI" id="CHEBI:58720"/>
        <dbReference type="ChEBI" id="CHEBI:62932"/>
        <dbReference type="ChEBI" id="CHEBI:66982"/>
        <dbReference type="EC" id="3.1.1.93"/>
    </reaction>
    <physiologicalReaction direction="left-to-right" evidence="13">
        <dbReference type="Rhea" id="RHEA:34180"/>
    </physiologicalReaction>
</comment>
<dbReference type="InterPro" id="IPR000073">
    <property type="entry name" value="AB_hydrolase_1"/>
</dbReference>
<comment type="catalytic activity">
    <reaction evidence="12">
        <text>S-hexadecanoyl-L-cysteinyl-[protein] + H2O = L-cysteinyl-[protein] + hexadecanoate + H(+)</text>
        <dbReference type="Rhea" id="RHEA:19233"/>
        <dbReference type="Rhea" id="RHEA-COMP:10131"/>
        <dbReference type="Rhea" id="RHEA-COMP:11032"/>
        <dbReference type="ChEBI" id="CHEBI:7896"/>
        <dbReference type="ChEBI" id="CHEBI:15377"/>
        <dbReference type="ChEBI" id="CHEBI:15378"/>
        <dbReference type="ChEBI" id="CHEBI:29950"/>
        <dbReference type="ChEBI" id="CHEBI:74151"/>
        <dbReference type="EC" id="3.1.2.22"/>
    </reaction>
    <physiologicalReaction direction="left-to-right" evidence="12">
        <dbReference type="Rhea" id="RHEA:19234"/>
    </physiologicalReaction>
</comment>
<evidence type="ECO:0000256" key="2">
    <source>
        <dbReference type="ARBA" id="ARBA00012423"/>
    </source>
</evidence>
<dbReference type="GeneID" id="577067"/>
<dbReference type="CTD" id="55347"/>
<dbReference type="InterPro" id="IPR052382">
    <property type="entry name" value="ABHD10_acyl-thioesterase"/>
</dbReference>
<keyword evidence="3" id="KW-0378">Hydrolase</keyword>
<keyword evidence="5" id="KW-0496">Mitochondrion</keyword>
<evidence type="ECO:0000256" key="1">
    <source>
        <dbReference type="ARBA" id="ARBA00004173"/>
    </source>
</evidence>
<keyword evidence="4" id="KW-0809">Transit peptide</keyword>
<evidence type="ECO:0000256" key="7">
    <source>
        <dbReference type="ARBA" id="ARBA00039314"/>
    </source>
</evidence>
<dbReference type="EC" id="3.1.2.22" evidence="2"/>
<keyword evidence="16" id="KW-1185">Reference proteome</keyword>
<evidence type="ECO:0000256" key="12">
    <source>
        <dbReference type="ARBA" id="ARBA00047409"/>
    </source>
</evidence>
<dbReference type="EnsemblMetazoa" id="XM_777321">
    <property type="protein sequence ID" value="XP_782414"/>
    <property type="gene ID" value="LOC577067"/>
</dbReference>
<evidence type="ECO:0000256" key="11">
    <source>
        <dbReference type="ARBA" id="ARBA00046047"/>
    </source>
</evidence>
<reference evidence="16" key="1">
    <citation type="submission" date="2015-02" db="EMBL/GenBank/DDBJ databases">
        <title>Genome sequencing for Strongylocentrotus purpuratus.</title>
        <authorList>
            <person name="Murali S."/>
            <person name="Liu Y."/>
            <person name="Vee V."/>
            <person name="English A."/>
            <person name="Wang M."/>
            <person name="Skinner E."/>
            <person name="Han Y."/>
            <person name="Muzny D.M."/>
            <person name="Worley K.C."/>
            <person name="Gibbs R.A."/>
        </authorList>
    </citation>
    <scope>NUCLEOTIDE SEQUENCE</scope>
</reference>
<organism evidence="15 16">
    <name type="scientific">Strongylocentrotus purpuratus</name>
    <name type="common">Purple sea urchin</name>
    <dbReference type="NCBI Taxonomy" id="7668"/>
    <lineage>
        <taxon>Eukaryota</taxon>
        <taxon>Metazoa</taxon>
        <taxon>Echinodermata</taxon>
        <taxon>Eleutherozoa</taxon>
        <taxon>Echinozoa</taxon>
        <taxon>Echinoidea</taxon>
        <taxon>Euechinoidea</taxon>
        <taxon>Echinacea</taxon>
        <taxon>Camarodonta</taxon>
        <taxon>Echinidea</taxon>
        <taxon>Strongylocentrotidae</taxon>
        <taxon>Strongylocentrotus</taxon>
    </lineage>
</organism>
<accession>A0A7M7RAB9</accession>
<evidence type="ECO:0000313" key="16">
    <source>
        <dbReference type="Proteomes" id="UP000007110"/>
    </source>
</evidence>
<protein>
    <recommendedName>
        <fullName evidence="7">Palmitoyl-protein thioesterase ABHD10, mitochondrial</fullName>
        <ecNumber evidence="6">3.1.1.93</ecNumber>
        <ecNumber evidence="2">3.1.2.22</ecNumber>
    </recommendedName>
    <alternativeName>
        <fullName evidence="9">Acyl-protein thioesterase ABHD10</fullName>
    </alternativeName>
    <alternativeName>
        <fullName evidence="10">Alpha/beta hydrolase domain-containing protein 10</fullName>
    </alternativeName>
    <alternativeName>
        <fullName evidence="8">Mycophenolic acid acyl-glucuronide esterase, mitochondrial</fullName>
    </alternativeName>
</protein>
<dbReference type="RefSeq" id="XP_782414.3">
    <property type="nucleotide sequence ID" value="XM_777321.3"/>
</dbReference>
<dbReference type="PRINTS" id="PR00111">
    <property type="entry name" value="ABHYDROLASE"/>
</dbReference>
<dbReference type="AlphaFoldDB" id="A0A7M7RAB9"/>
<evidence type="ECO:0000313" key="15">
    <source>
        <dbReference type="EnsemblMetazoa" id="XP_782414"/>
    </source>
</evidence>
<evidence type="ECO:0000256" key="13">
    <source>
        <dbReference type="ARBA" id="ARBA00047972"/>
    </source>
</evidence>
<dbReference type="PANTHER" id="PTHR16138:SF7">
    <property type="entry name" value="PALMITOYL-PROTEIN THIOESTERASE ABHD10, MITOCHONDRIAL"/>
    <property type="match status" value="1"/>
</dbReference>
<evidence type="ECO:0000256" key="3">
    <source>
        <dbReference type="ARBA" id="ARBA00022801"/>
    </source>
</evidence>
<evidence type="ECO:0000256" key="8">
    <source>
        <dbReference type="ARBA" id="ARBA00041520"/>
    </source>
</evidence>
<dbReference type="GO" id="GO:0008474">
    <property type="term" value="F:palmitoyl-(protein) hydrolase activity"/>
    <property type="evidence" value="ECO:0000318"/>
    <property type="project" value="GO_Central"/>
</dbReference>
<evidence type="ECO:0000256" key="9">
    <source>
        <dbReference type="ARBA" id="ARBA00042645"/>
    </source>
</evidence>
<comment type="subcellular location">
    <subcellularLocation>
        <location evidence="1">Mitochondrion</location>
    </subcellularLocation>
</comment>
<evidence type="ECO:0000259" key="14">
    <source>
        <dbReference type="Pfam" id="PF00561"/>
    </source>
</evidence>
<dbReference type="KEGG" id="spu:577067"/>
<evidence type="ECO:0000256" key="6">
    <source>
        <dbReference type="ARBA" id="ARBA00039132"/>
    </source>
</evidence>
<name>A0A7M7RAB9_STRPU</name>
<evidence type="ECO:0000256" key="5">
    <source>
        <dbReference type="ARBA" id="ARBA00023128"/>
    </source>
</evidence>
<dbReference type="PANTHER" id="PTHR16138">
    <property type="entry name" value="MYCOPHENOLIC ACID ACYL-GLUCURONIDE ESTERASE, MITOCHONDRIAL"/>
    <property type="match status" value="1"/>
</dbReference>
<dbReference type="OrthoDB" id="408373at2759"/>
<feature type="domain" description="AB hydrolase-1" evidence="14">
    <location>
        <begin position="67"/>
        <end position="174"/>
    </location>
</feature>
<dbReference type="Proteomes" id="UP000007110">
    <property type="component" value="Unassembled WGS sequence"/>
</dbReference>